<dbReference type="InterPro" id="IPR003439">
    <property type="entry name" value="ABC_transporter-like_ATP-bd"/>
</dbReference>
<dbReference type="CDD" id="cd03224">
    <property type="entry name" value="ABC_TM1139_LivF_branched"/>
    <property type="match status" value="1"/>
</dbReference>
<dbReference type="Pfam" id="PF00005">
    <property type="entry name" value="ABC_tran"/>
    <property type="match status" value="1"/>
</dbReference>
<organism evidence="7 8">
    <name type="scientific">Methylobacterium brachiatum</name>
    <dbReference type="NCBI Taxonomy" id="269660"/>
    <lineage>
        <taxon>Bacteria</taxon>
        <taxon>Pseudomonadati</taxon>
        <taxon>Pseudomonadota</taxon>
        <taxon>Alphaproteobacteria</taxon>
        <taxon>Hyphomicrobiales</taxon>
        <taxon>Methylobacteriaceae</taxon>
        <taxon>Methylobacterium</taxon>
    </lineage>
</organism>
<evidence type="ECO:0000256" key="2">
    <source>
        <dbReference type="ARBA" id="ARBA00022448"/>
    </source>
</evidence>
<name>A0ABV1R8U4_9HYPH</name>
<dbReference type="InterPro" id="IPR017871">
    <property type="entry name" value="ABC_transporter-like_CS"/>
</dbReference>
<keyword evidence="4 7" id="KW-0067">ATP-binding</keyword>
<comment type="similarity">
    <text evidence="1">Belongs to the ABC transporter superfamily.</text>
</comment>
<dbReference type="PROSITE" id="PS00211">
    <property type="entry name" value="ABC_TRANSPORTER_1"/>
    <property type="match status" value="1"/>
</dbReference>
<dbReference type="GO" id="GO:0005524">
    <property type="term" value="F:ATP binding"/>
    <property type="evidence" value="ECO:0007669"/>
    <property type="project" value="UniProtKB-KW"/>
</dbReference>
<keyword evidence="3" id="KW-0547">Nucleotide-binding</keyword>
<dbReference type="PANTHER" id="PTHR43820">
    <property type="entry name" value="HIGH-AFFINITY BRANCHED-CHAIN AMINO ACID TRANSPORT ATP-BINDING PROTEIN LIVF"/>
    <property type="match status" value="1"/>
</dbReference>
<reference evidence="7" key="1">
    <citation type="submission" date="2024-06" db="EMBL/GenBank/DDBJ databases">
        <authorList>
            <person name="Campbell A.G."/>
        </authorList>
    </citation>
    <scope>NUCLEOTIDE SEQUENCE</scope>
    <source>
        <strain evidence="7">EM17</strain>
    </source>
</reference>
<evidence type="ECO:0000256" key="3">
    <source>
        <dbReference type="ARBA" id="ARBA00022741"/>
    </source>
</evidence>
<evidence type="ECO:0000256" key="4">
    <source>
        <dbReference type="ARBA" id="ARBA00022840"/>
    </source>
</evidence>
<dbReference type="Proteomes" id="UP001432995">
    <property type="component" value="Unassembled WGS sequence"/>
</dbReference>
<dbReference type="RefSeq" id="WP_350380594.1">
    <property type="nucleotide sequence ID" value="NZ_JBELQD010000040.1"/>
</dbReference>
<feature type="domain" description="ABC transporter" evidence="6">
    <location>
        <begin position="19"/>
        <end position="247"/>
    </location>
</feature>
<evidence type="ECO:0000256" key="5">
    <source>
        <dbReference type="ARBA" id="ARBA00022970"/>
    </source>
</evidence>
<dbReference type="InterPro" id="IPR027417">
    <property type="entry name" value="P-loop_NTPase"/>
</dbReference>
<dbReference type="InterPro" id="IPR052156">
    <property type="entry name" value="BCAA_Transport_ATP-bd_LivF"/>
</dbReference>
<dbReference type="SMART" id="SM00382">
    <property type="entry name" value="AAA"/>
    <property type="match status" value="1"/>
</dbReference>
<accession>A0ABV1R8U4</accession>
<keyword evidence="5" id="KW-0029">Amino-acid transport</keyword>
<dbReference type="InterPro" id="IPR003593">
    <property type="entry name" value="AAA+_ATPase"/>
</dbReference>
<dbReference type="EMBL" id="JBELQD010000040">
    <property type="protein sequence ID" value="MER2291231.1"/>
    <property type="molecule type" value="Genomic_DNA"/>
</dbReference>
<evidence type="ECO:0000259" key="6">
    <source>
        <dbReference type="PROSITE" id="PS50893"/>
    </source>
</evidence>
<comment type="caution">
    <text evidence="7">The sequence shown here is derived from an EMBL/GenBank/DDBJ whole genome shotgun (WGS) entry which is preliminary data.</text>
</comment>
<keyword evidence="2" id="KW-0813">Transport</keyword>
<evidence type="ECO:0000313" key="8">
    <source>
        <dbReference type="Proteomes" id="UP001432995"/>
    </source>
</evidence>
<dbReference type="Gene3D" id="3.40.50.300">
    <property type="entry name" value="P-loop containing nucleotide triphosphate hydrolases"/>
    <property type="match status" value="1"/>
</dbReference>
<evidence type="ECO:0000313" key="7">
    <source>
        <dbReference type="EMBL" id="MER2291231.1"/>
    </source>
</evidence>
<keyword evidence="8" id="KW-1185">Reference proteome</keyword>
<dbReference type="PANTHER" id="PTHR43820:SF4">
    <property type="entry name" value="HIGH-AFFINITY BRANCHED-CHAIN AMINO ACID TRANSPORT ATP-BINDING PROTEIN LIVF"/>
    <property type="match status" value="1"/>
</dbReference>
<dbReference type="PROSITE" id="PS50893">
    <property type="entry name" value="ABC_TRANSPORTER_2"/>
    <property type="match status" value="1"/>
</dbReference>
<sequence>MREAAVKTLLPAAATDALLTVRGLEGWYGESHVLHGIDIDVRAGEVITLLGRNGAGKTTTLRAIIGILGRRAGSIVYDGVETIRMASRNIARLGLGYVPEERGIFASLTVHENLMLPPRVKPGGMSVAEIHTLFPNLKERAGSQGTKLSGGEQQMLAIGRILRTGAKLILLDEPTEGLAPVIVQQIGRTIQQLKSQGYTIVLVEQNFRFAQTLADRHFVIEQGRVVDMIPNADLDANIDKLHAYLGV</sequence>
<evidence type="ECO:0000256" key="1">
    <source>
        <dbReference type="ARBA" id="ARBA00005417"/>
    </source>
</evidence>
<gene>
    <name evidence="7" type="ORF">ABS770_23550</name>
</gene>
<dbReference type="SUPFAM" id="SSF52540">
    <property type="entry name" value="P-loop containing nucleoside triphosphate hydrolases"/>
    <property type="match status" value="1"/>
</dbReference>
<proteinExistence type="inferred from homology"/>
<protein>
    <submittedName>
        <fullName evidence="7">ABC transporter ATP-binding protein</fullName>
    </submittedName>
</protein>